<feature type="transmembrane region" description="Helical" evidence="2">
    <location>
        <begin position="472"/>
        <end position="494"/>
    </location>
</feature>
<name>A0A7V8FVU7_9BURK</name>
<feature type="compositionally biased region" description="Basic and acidic residues" evidence="1">
    <location>
        <begin position="537"/>
        <end position="548"/>
    </location>
</feature>
<protein>
    <submittedName>
        <fullName evidence="3">Uncharacterized protein</fullName>
    </submittedName>
</protein>
<dbReference type="Proteomes" id="UP000462435">
    <property type="component" value="Unassembled WGS sequence"/>
</dbReference>
<organism evidence="3 4">
    <name type="scientific">Herbaspirillum frisingense</name>
    <dbReference type="NCBI Taxonomy" id="92645"/>
    <lineage>
        <taxon>Bacteria</taxon>
        <taxon>Pseudomonadati</taxon>
        <taxon>Pseudomonadota</taxon>
        <taxon>Betaproteobacteria</taxon>
        <taxon>Burkholderiales</taxon>
        <taxon>Oxalobacteraceae</taxon>
        <taxon>Herbaspirillum</taxon>
    </lineage>
</organism>
<dbReference type="AlphaFoldDB" id="A0A7V8FVU7"/>
<evidence type="ECO:0000313" key="3">
    <source>
        <dbReference type="EMBL" id="KAF1042682.1"/>
    </source>
</evidence>
<gene>
    <name evidence="3" type="ORF">GAK35_02598</name>
</gene>
<evidence type="ECO:0000313" key="4">
    <source>
        <dbReference type="Proteomes" id="UP000462435"/>
    </source>
</evidence>
<proteinExistence type="predicted"/>
<feature type="compositionally biased region" description="Acidic residues" evidence="1">
    <location>
        <begin position="526"/>
        <end position="536"/>
    </location>
</feature>
<keyword evidence="2" id="KW-0472">Membrane</keyword>
<reference evidence="4" key="1">
    <citation type="journal article" date="2020" name="MBio">
        <title>Horizontal gene transfer to a defensive symbiont with a reduced genome amongst a multipartite beetle microbiome.</title>
        <authorList>
            <person name="Waterworth S.C."/>
            <person name="Florez L.V."/>
            <person name="Rees E.R."/>
            <person name="Hertweck C."/>
            <person name="Kaltenpoth M."/>
            <person name="Kwan J.C."/>
        </authorList>
    </citation>
    <scope>NUCLEOTIDE SEQUENCE [LARGE SCALE GENOMIC DNA]</scope>
</reference>
<feature type="compositionally biased region" description="Polar residues" evidence="1">
    <location>
        <begin position="37"/>
        <end position="51"/>
    </location>
</feature>
<accession>A0A7V8FVU7</accession>
<keyword evidence="2" id="KW-1133">Transmembrane helix</keyword>
<keyword evidence="2" id="KW-0812">Transmembrane</keyword>
<evidence type="ECO:0000256" key="2">
    <source>
        <dbReference type="SAM" id="Phobius"/>
    </source>
</evidence>
<dbReference type="EMBL" id="WNDX01000077">
    <property type="protein sequence ID" value="KAF1042682.1"/>
    <property type="molecule type" value="Genomic_DNA"/>
</dbReference>
<evidence type="ECO:0000256" key="1">
    <source>
        <dbReference type="SAM" id="MobiDB-lite"/>
    </source>
</evidence>
<sequence length="548" mass="57784">MVKSIDSRISADLAVHQLEPPPPRPAPATLHQEAEAASQTRSAAPSGSEQGAQKRLADALEAQAQTAFEDTLRDESNTLASVAADDPLAAAAVEVRQILQSVSPQELRRALAEASDAAADEIARVVRSPLEQTREEIVSHDRRPSKDLVAAADEAPVSAEEQAARRGMAERFLAKYGEKLDAQHDPEQIGDVLRAFECAAGGARQVGDTDFVSTDKTLRAMLSYNATINVAVGGALMVGTGYSIGMWVMMRAVLPRLQHLPPALQGFIGGWIVSSIDKILSSGFAAVAAANQYGRGGLKHVPILDKSRPGMRRVAVTAVLIAGLGTFIKNLAGRGLSVQIAVPDRFVTGLTDLSADTSLSFASGAAGRFVTLRRLGGGKEAAMLLARDDCGEEIKRFKTPLSAAAFAEGAAQNALIFAKAAGRSVTLPSSWIAGLYCASLMAALMQSHDHINRKFGASGNIESRLEAFEHTLASSGLMALLVTGAVGIGIMGVCDGYRHRMLARIAASFSTPVSDSDVATAPAAEHDEEHDEEVEEADRRPTPSHTDA</sequence>
<feature type="region of interest" description="Disordered" evidence="1">
    <location>
        <begin position="512"/>
        <end position="548"/>
    </location>
</feature>
<feature type="region of interest" description="Disordered" evidence="1">
    <location>
        <begin position="1"/>
        <end position="55"/>
    </location>
</feature>
<feature type="transmembrane region" description="Helical" evidence="2">
    <location>
        <begin position="226"/>
        <end position="248"/>
    </location>
</feature>
<comment type="caution">
    <text evidence="3">The sequence shown here is derived from an EMBL/GenBank/DDBJ whole genome shotgun (WGS) entry which is preliminary data.</text>
</comment>